<keyword evidence="4" id="KW-1185">Reference proteome</keyword>
<feature type="chain" id="PRO_5041016482" description="Carboxypeptidase" evidence="2">
    <location>
        <begin position="22"/>
        <end position="421"/>
    </location>
</feature>
<dbReference type="GO" id="GO:0006508">
    <property type="term" value="P:proteolysis"/>
    <property type="evidence" value="ECO:0007669"/>
    <property type="project" value="UniProtKB-KW"/>
</dbReference>
<dbReference type="Gene3D" id="3.40.50.1820">
    <property type="entry name" value="alpha/beta hydrolase"/>
    <property type="match status" value="1"/>
</dbReference>
<dbReference type="PROSITE" id="PS00131">
    <property type="entry name" value="CARBOXYPEPT_SER_SER"/>
    <property type="match status" value="1"/>
</dbReference>
<protein>
    <recommendedName>
        <fullName evidence="2">Carboxypeptidase</fullName>
        <ecNumber evidence="2">3.4.16.-</ecNumber>
    </recommendedName>
</protein>
<sequence>MKFLPSLVSVLSLLSLHPTLSSPLEPSASNDKITSLPGVLTSPDFDQYSGYVSVSDTRDLFYYHTTGPDESAPLVLWLNGGPGCSSLGGGLSELGPFFAAANGTLVENPHSWNKVANMVFLESPAGVGFSTSTDPDFYNTVGDSATAQDTLSFVKGFLERFPQYKDNDFWITGESYGGHYVPGASKAIVDSNAAGDSSINLKGFLVGNAWTVAEEDNKGAAQYWWTHALNSDETFEGIMENCDFTGIGPLKGGEEKLGRGHVAGKLHSNPTPDYEPCIEDYLEEYMNLESVQKAMNVRPGTKWTQCSSVVDYSYEDLLSSMLPTYEALIDAGLEMVVFSGDVDAIVPVTGTKNWLAKLGLEVKTPWTPWTDSEGQVGGYKVEYEGLTFLTVRDAGHMVPYCQPKRALDFFAAGLNGELGSL</sequence>
<evidence type="ECO:0000313" key="4">
    <source>
        <dbReference type="Proteomes" id="UP001165082"/>
    </source>
</evidence>
<accession>A0A9W7A989</accession>
<dbReference type="PROSITE" id="PS00560">
    <property type="entry name" value="CARBOXYPEPT_SER_HIS"/>
    <property type="match status" value="1"/>
</dbReference>
<dbReference type="EC" id="3.4.16.-" evidence="2"/>
<dbReference type="InterPro" id="IPR029058">
    <property type="entry name" value="AB_hydrolase_fold"/>
</dbReference>
<keyword evidence="2" id="KW-0378">Hydrolase</keyword>
<keyword evidence="2" id="KW-0645">Protease</keyword>
<comment type="caution">
    <text evidence="3">The sequence shown here is derived from an EMBL/GenBank/DDBJ whole genome shotgun (WGS) entry which is preliminary data.</text>
</comment>
<dbReference type="InterPro" id="IPR018202">
    <property type="entry name" value="Ser_caboxypep_ser_AS"/>
</dbReference>
<evidence type="ECO:0000256" key="2">
    <source>
        <dbReference type="RuleBase" id="RU361156"/>
    </source>
</evidence>
<dbReference type="GO" id="GO:0004185">
    <property type="term" value="F:serine-type carboxypeptidase activity"/>
    <property type="evidence" value="ECO:0007669"/>
    <property type="project" value="UniProtKB-UniRule"/>
</dbReference>
<dbReference type="InterPro" id="IPR001563">
    <property type="entry name" value="Peptidase_S10"/>
</dbReference>
<dbReference type="OrthoDB" id="443318at2759"/>
<evidence type="ECO:0000313" key="3">
    <source>
        <dbReference type="EMBL" id="GMH64973.1"/>
    </source>
</evidence>
<dbReference type="AlphaFoldDB" id="A0A9W7A989"/>
<dbReference type="PANTHER" id="PTHR11802:SF201">
    <property type="entry name" value="CARBOXYPEPTIDASE"/>
    <property type="match status" value="1"/>
</dbReference>
<gene>
    <name evidence="3" type="ORF">TrRE_jg9382</name>
</gene>
<dbReference type="PANTHER" id="PTHR11802">
    <property type="entry name" value="SERINE PROTEASE FAMILY S10 SERINE CARBOXYPEPTIDASE"/>
    <property type="match status" value="1"/>
</dbReference>
<reference evidence="3" key="1">
    <citation type="submission" date="2022-07" db="EMBL/GenBank/DDBJ databases">
        <title>Genome analysis of Parmales, a sister group of diatoms, reveals the evolutionary specialization of diatoms from phago-mixotrophs to photoautotrophs.</title>
        <authorList>
            <person name="Ban H."/>
            <person name="Sato S."/>
            <person name="Yoshikawa S."/>
            <person name="Kazumasa Y."/>
            <person name="Nakamura Y."/>
            <person name="Ichinomiya M."/>
            <person name="Saitoh K."/>
            <person name="Sato N."/>
            <person name="Blanc-Mathieu R."/>
            <person name="Endo H."/>
            <person name="Kuwata A."/>
            <person name="Ogata H."/>
        </authorList>
    </citation>
    <scope>NUCLEOTIDE SEQUENCE</scope>
</reference>
<keyword evidence="2" id="KW-0121">Carboxypeptidase</keyword>
<dbReference type="Pfam" id="PF00450">
    <property type="entry name" value="Peptidase_S10"/>
    <property type="match status" value="2"/>
</dbReference>
<dbReference type="PRINTS" id="PR00724">
    <property type="entry name" value="CRBOXYPTASEC"/>
</dbReference>
<dbReference type="InterPro" id="IPR033124">
    <property type="entry name" value="Ser_caboxypep_his_AS"/>
</dbReference>
<name>A0A9W7A989_9STRA</name>
<dbReference type="EMBL" id="BRXZ01001194">
    <property type="protein sequence ID" value="GMH64973.1"/>
    <property type="molecule type" value="Genomic_DNA"/>
</dbReference>
<keyword evidence="2" id="KW-0732">Signal</keyword>
<feature type="signal peptide" evidence="2">
    <location>
        <begin position="1"/>
        <end position="21"/>
    </location>
</feature>
<comment type="similarity">
    <text evidence="1 2">Belongs to the peptidase S10 family.</text>
</comment>
<proteinExistence type="inferred from homology"/>
<dbReference type="SUPFAM" id="SSF53474">
    <property type="entry name" value="alpha/beta-Hydrolases"/>
    <property type="match status" value="1"/>
</dbReference>
<evidence type="ECO:0000256" key="1">
    <source>
        <dbReference type="ARBA" id="ARBA00009431"/>
    </source>
</evidence>
<organism evidence="3 4">
    <name type="scientific">Triparma retinervis</name>
    <dbReference type="NCBI Taxonomy" id="2557542"/>
    <lineage>
        <taxon>Eukaryota</taxon>
        <taxon>Sar</taxon>
        <taxon>Stramenopiles</taxon>
        <taxon>Ochrophyta</taxon>
        <taxon>Bolidophyceae</taxon>
        <taxon>Parmales</taxon>
        <taxon>Triparmaceae</taxon>
        <taxon>Triparma</taxon>
    </lineage>
</organism>
<dbReference type="Proteomes" id="UP001165082">
    <property type="component" value="Unassembled WGS sequence"/>
</dbReference>